<sequence length="99" mass="10813">MKKLTSVSFPKNERKSALEGVRLENGNKDHHEAGYLGPYLLKQSSLACAKLKVVPPDARLRPCTGHRWPASPSLSSRPPASLRHRSAARFVPPAAACKD</sequence>
<feature type="region of interest" description="Disordered" evidence="1">
    <location>
        <begin position="60"/>
        <end position="84"/>
    </location>
</feature>
<dbReference type="Gramene" id="OE9A092783T1">
    <property type="protein sequence ID" value="OE9A092783C1"/>
    <property type="gene ID" value="OE9A092783"/>
</dbReference>
<evidence type="ECO:0000313" key="3">
    <source>
        <dbReference type="Proteomes" id="UP000594638"/>
    </source>
</evidence>
<accession>A0A8S0SNT7</accession>
<dbReference type="Proteomes" id="UP000594638">
    <property type="component" value="Unassembled WGS sequence"/>
</dbReference>
<reference evidence="2 3" key="1">
    <citation type="submission" date="2019-12" db="EMBL/GenBank/DDBJ databases">
        <authorList>
            <person name="Alioto T."/>
            <person name="Alioto T."/>
            <person name="Gomez Garrido J."/>
        </authorList>
    </citation>
    <scope>NUCLEOTIDE SEQUENCE [LARGE SCALE GENOMIC DNA]</scope>
</reference>
<feature type="region of interest" description="Disordered" evidence="1">
    <location>
        <begin position="1"/>
        <end position="34"/>
    </location>
</feature>
<gene>
    <name evidence="2" type="ORF">OLEA9_A092783</name>
</gene>
<evidence type="ECO:0000256" key="1">
    <source>
        <dbReference type="SAM" id="MobiDB-lite"/>
    </source>
</evidence>
<protein>
    <submittedName>
        <fullName evidence="2">Uncharacterized protein</fullName>
    </submittedName>
</protein>
<feature type="compositionally biased region" description="Basic and acidic residues" evidence="1">
    <location>
        <begin position="11"/>
        <end position="33"/>
    </location>
</feature>
<feature type="compositionally biased region" description="Low complexity" evidence="1">
    <location>
        <begin position="69"/>
        <end position="81"/>
    </location>
</feature>
<keyword evidence="3" id="KW-1185">Reference proteome</keyword>
<dbReference type="AlphaFoldDB" id="A0A8S0SNT7"/>
<evidence type="ECO:0000313" key="2">
    <source>
        <dbReference type="EMBL" id="CAA2994597.1"/>
    </source>
</evidence>
<dbReference type="EMBL" id="CACTIH010005477">
    <property type="protein sequence ID" value="CAA2994597.1"/>
    <property type="molecule type" value="Genomic_DNA"/>
</dbReference>
<name>A0A8S0SNT7_OLEEU</name>
<organism evidence="2 3">
    <name type="scientific">Olea europaea subsp. europaea</name>
    <dbReference type="NCBI Taxonomy" id="158383"/>
    <lineage>
        <taxon>Eukaryota</taxon>
        <taxon>Viridiplantae</taxon>
        <taxon>Streptophyta</taxon>
        <taxon>Embryophyta</taxon>
        <taxon>Tracheophyta</taxon>
        <taxon>Spermatophyta</taxon>
        <taxon>Magnoliopsida</taxon>
        <taxon>eudicotyledons</taxon>
        <taxon>Gunneridae</taxon>
        <taxon>Pentapetalae</taxon>
        <taxon>asterids</taxon>
        <taxon>lamiids</taxon>
        <taxon>Lamiales</taxon>
        <taxon>Oleaceae</taxon>
        <taxon>Oleeae</taxon>
        <taxon>Olea</taxon>
    </lineage>
</organism>
<proteinExistence type="predicted"/>
<comment type="caution">
    <text evidence="2">The sequence shown here is derived from an EMBL/GenBank/DDBJ whole genome shotgun (WGS) entry which is preliminary data.</text>
</comment>